<sequence>MRFFLIFLVFFFMAVVTSCESEDDSYSGVGKLISDRNKMRYQLSDEKGNTKGKPGSSNQKTDSLSKDASEKVTSKQELSANVLDEKEIVIVEISSGKPLSQGVAYVNKKGDIVKIKLAQ</sequence>
<proteinExistence type="predicted"/>
<evidence type="ECO:0008006" key="6">
    <source>
        <dbReference type="Google" id="ProtNLM"/>
    </source>
</evidence>
<reference evidence="3 4" key="1">
    <citation type="submission" date="2018-06" db="EMBL/GenBank/DDBJ databases">
        <title>Complete Genome Sequence of Desulfobacter hydrogenophilus (DSM3380).</title>
        <authorList>
            <person name="Marietou A."/>
            <person name="Schreiber L."/>
            <person name="Marshall I."/>
            <person name="Jorgensen B."/>
        </authorList>
    </citation>
    <scope>NUCLEOTIDE SEQUENCE [LARGE SCALE GENOMIC DNA]</scope>
    <source>
        <strain evidence="3 4">DSM 3380</strain>
    </source>
</reference>
<reference evidence="2 5" key="2">
    <citation type="submission" date="2019-02" db="EMBL/GenBank/DDBJ databases">
        <title>Complete genome sequence of Desulfobacter hydrogenophilus AcRS1.</title>
        <authorList>
            <person name="Marietou A."/>
            <person name="Lund M.B."/>
            <person name="Marshall I.P.G."/>
            <person name="Schreiber L."/>
            <person name="Jorgensen B."/>
        </authorList>
    </citation>
    <scope>NUCLEOTIDE SEQUENCE [LARGE SCALE GENOMIC DNA]</scope>
    <source>
        <strain evidence="2 5">AcRS1</strain>
    </source>
</reference>
<feature type="compositionally biased region" description="Basic and acidic residues" evidence="1">
    <location>
        <begin position="63"/>
        <end position="74"/>
    </location>
</feature>
<evidence type="ECO:0000313" key="5">
    <source>
        <dbReference type="Proteomes" id="UP000293902"/>
    </source>
</evidence>
<feature type="region of interest" description="Disordered" evidence="1">
    <location>
        <begin position="43"/>
        <end position="77"/>
    </location>
</feature>
<evidence type="ECO:0000313" key="3">
    <source>
        <dbReference type="EMBL" id="RAM03512.1"/>
    </source>
</evidence>
<evidence type="ECO:0000313" key="2">
    <source>
        <dbReference type="EMBL" id="QBH12165.1"/>
    </source>
</evidence>
<name>A0A328FJ38_9BACT</name>
<organism evidence="3 4">
    <name type="scientific">Desulfobacter hydrogenophilus</name>
    <dbReference type="NCBI Taxonomy" id="2291"/>
    <lineage>
        <taxon>Bacteria</taxon>
        <taxon>Pseudomonadati</taxon>
        <taxon>Thermodesulfobacteriota</taxon>
        <taxon>Desulfobacteria</taxon>
        <taxon>Desulfobacterales</taxon>
        <taxon>Desulfobacteraceae</taxon>
        <taxon>Desulfobacter</taxon>
    </lineage>
</organism>
<accession>A0A328FJ38</accession>
<evidence type="ECO:0000313" key="4">
    <source>
        <dbReference type="Proteomes" id="UP000248798"/>
    </source>
</evidence>
<dbReference type="PROSITE" id="PS51257">
    <property type="entry name" value="PROKAR_LIPOPROTEIN"/>
    <property type="match status" value="1"/>
</dbReference>
<dbReference type="AlphaFoldDB" id="A0A328FJ38"/>
<dbReference type="Proteomes" id="UP000248798">
    <property type="component" value="Unassembled WGS sequence"/>
</dbReference>
<dbReference type="OrthoDB" id="5420664at2"/>
<dbReference type="EMBL" id="QLNI01000004">
    <property type="protein sequence ID" value="RAM03512.1"/>
    <property type="molecule type" value="Genomic_DNA"/>
</dbReference>
<keyword evidence="5" id="KW-1185">Reference proteome</keyword>
<dbReference type="Proteomes" id="UP000293902">
    <property type="component" value="Chromosome"/>
</dbReference>
<evidence type="ECO:0000256" key="1">
    <source>
        <dbReference type="SAM" id="MobiDB-lite"/>
    </source>
</evidence>
<gene>
    <name evidence="3" type="ORF">DO021_03110</name>
    <name evidence="2" type="ORF">EYB58_04010</name>
</gene>
<protein>
    <recommendedName>
        <fullName evidence="6">Lipoprotein</fullName>
    </recommendedName>
</protein>
<dbReference type="EMBL" id="CP036313">
    <property type="protein sequence ID" value="QBH12165.1"/>
    <property type="molecule type" value="Genomic_DNA"/>
</dbReference>
<dbReference type="RefSeq" id="WP_111953600.1">
    <property type="nucleotide sequence ID" value="NZ_CP036313.1"/>
</dbReference>